<dbReference type="SUPFAM" id="SSF53649">
    <property type="entry name" value="Alkaline phosphatase-like"/>
    <property type="match status" value="1"/>
</dbReference>
<dbReference type="Gene3D" id="3.40.720.10">
    <property type="entry name" value="Alkaline Phosphatase, subunit A"/>
    <property type="match status" value="1"/>
</dbReference>
<proteinExistence type="inferred from homology"/>
<keyword evidence="3" id="KW-1133">Transmembrane helix</keyword>
<evidence type="ECO:0000256" key="3">
    <source>
        <dbReference type="SAM" id="Phobius"/>
    </source>
</evidence>
<dbReference type="AlphaFoldDB" id="A0A517Y896"/>
<dbReference type="Pfam" id="PF00884">
    <property type="entry name" value="Sulfatase"/>
    <property type="match status" value="1"/>
</dbReference>
<keyword evidence="6" id="KW-1185">Reference proteome</keyword>
<dbReference type="PANTHER" id="PTHR42693">
    <property type="entry name" value="ARYLSULFATASE FAMILY MEMBER"/>
    <property type="match status" value="1"/>
</dbReference>
<comment type="similarity">
    <text evidence="1">Belongs to the sulfatase family.</text>
</comment>
<evidence type="ECO:0000256" key="2">
    <source>
        <dbReference type="ARBA" id="ARBA00022801"/>
    </source>
</evidence>
<dbReference type="GO" id="GO:0004065">
    <property type="term" value="F:arylsulfatase activity"/>
    <property type="evidence" value="ECO:0007669"/>
    <property type="project" value="UniProtKB-EC"/>
</dbReference>
<dbReference type="Gene3D" id="3.30.1120.10">
    <property type="match status" value="1"/>
</dbReference>
<reference evidence="5 6" key="1">
    <citation type="submission" date="2019-02" db="EMBL/GenBank/DDBJ databases">
        <title>Deep-cultivation of Planctomycetes and their phenomic and genomic characterization uncovers novel biology.</title>
        <authorList>
            <person name="Wiegand S."/>
            <person name="Jogler M."/>
            <person name="Boedeker C."/>
            <person name="Pinto D."/>
            <person name="Vollmers J."/>
            <person name="Rivas-Marin E."/>
            <person name="Kohn T."/>
            <person name="Peeters S.H."/>
            <person name="Heuer A."/>
            <person name="Rast P."/>
            <person name="Oberbeckmann S."/>
            <person name="Bunk B."/>
            <person name="Jeske O."/>
            <person name="Meyerdierks A."/>
            <person name="Storesund J.E."/>
            <person name="Kallscheuer N."/>
            <person name="Luecker S."/>
            <person name="Lage O.M."/>
            <person name="Pohl T."/>
            <person name="Merkel B.J."/>
            <person name="Hornburger P."/>
            <person name="Mueller R.-W."/>
            <person name="Bruemmer F."/>
            <person name="Labrenz M."/>
            <person name="Spormann A.M."/>
            <person name="Op den Camp H."/>
            <person name="Overmann J."/>
            <person name="Amann R."/>
            <person name="Jetten M.S.M."/>
            <person name="Mascher T."/>
            <person name="Medema M.H."/>
            <person name="Devos D.P."/>
            <person name="Kaster A.-K."/>
            <person name="Ovreas L."/>
            <person name="Rohde M."/>
            <person name="Galperin M.Y."/>
            <person name="Jogler C."/>
        </authorList>
    </citation>
    <scope>NUCLEOTIDE SEQUENCE [LARGE SCALE GENOMIC DNA]</scope>
    <source>
        <strain evidence="5 6">ETA_A8</strain>
    </source>
</reference>
<dbReference type="InterPro" id="IPR017850">
    <property type="entry name" value="Alkaline_phosphatase_core_sf"/>
</dbReference>
<dbReference type="KEGG" id="aagg:ETAA8_15380"/>
<dbReference type="PANTHER" id="PTHR42693:SF53">
    <property type="entry name" value="ENDO-4-O-SULFATASE"/>
    <property type="match status" value="1"/>
</dbReference>
<evidence type="ECO:0000256" key="1">
    <source>
        <dbReference type="ARBA" id="ARBA00008779"/>
    </source>
</evidence>
<keyword evidence="3" id="KW-0472">Membrane</keyword>
<evidence type="ECO:0000313" key="5">
    <source>
        <dbReference type="EMBL" id="QDU26460.1"/>
    </source>
</evidence>
<dbReference type="CDD" id="cd16145">
    <property type="entry name" value="ARS_like"/>
    <property type="match status" value="1"/>
</dbReference>
<keyword evidence="3" id="KW-0812">Transmembrane</keyword>
<accession>A0A517Y896</accession>
<evidence type="ECO:0000313" key="6">
    <source>
        <dbReference type="Proteomes" id="UP000315017"/>
    </source>
</evidence>
<dbReference type="Proteomes" id="UP000315017">
    <property type="component" value="Chromosome"/>
</dbReference>
<sequence>MSRFAADDASPLLSQRSFMFLLHKVATPIVAITVYCCALCPLFADESAISKRAPNIVLILADDLGFGDLGCYGQKVISTPNLDRMAKEGLRFTQFYAGATVCAPSRSVLMTGKHHGHTRVRGNAGATNPSAQALRSEDVTVAKVLQQSGYRTALIGKWGLGDVGAAESGLPRKHGFAEFFGYLNQRHAHNHFPAFLWRNEERVELPNVVTPVGGDGAGYATKAVQFADDLFADEAIKFVIANKSQPFFLYWSMVIPHANNERTRELKNGAQVPDFGPYADRDWPDPDKGQAAMISRLDGYVGRMLATLREQGLAENTLVVFTSDNGPHNESNHNLARFNPSGPLSGIKRSLTDGGIRVPLIAWWPGHVPTGVETNHVAYFGDWLATAAELAGAKTPDHCDSISLVPTLLGQPAARQPKHDFLYWEFHEGGFKQAALYQGRWKGIRTGSPDAAIALYDQQADIGEKTNVAAKHPDIASTIGDYLDSARSESADWQPKWSGGKK</sequence>
<organism evidence="5 6">
    <name type="scientific">Anatilimnocola aggregata</name>
    <dbReference type="NCBI Taxonomy" id="2528021"/>
    <lineage>
        <taxon>Bacteria</taxon>
        <taxon>Pseudomonadati</taxon>
        <taxon>Planctomycetota</taxon>
        <taxon>Planctomycetia</taxon>
        <taxon>Pirellulales</taxon>
        <taxon>Pirellulaceae</taxon>
        <taxon>Anatilimnocola</taxon>
    </lineage>
</organism>
<gene>
    <name evidence="5" type="primary">atsA_9</name>
    <name evidence="5" type="ORF">ETAA8_15380</name>
</gene>
<dbReference type="EC" id="3.1.6.1" evidence="5"/>
<feature type="domain" description="Sulfatase N-terminal" evidence="4">
    <location>
        <begin position="54"/>
        <end position="392"/>
    </location>
</feature>
<protein>
    <submittedName>
        <fullName evidence="5">Arylsulfatase</fullName>
        <ecNumber evidence="5">3.1.6.1</ecNumber>
    </submittedName>
</protein>
<dbReference type="EMBL" id="CP036274">
    <property type="protein sequence ID" value="QDU26460.1"/>
    <property type="molecule type" value="Genomic_DNA"/>
</dbReference>
<evidence type="ECO:0000259" key="4">
    <source>
        <dbReference type="Pfam" id="PF00884"/>
    </source>
</evidence>
<keyword evidence="2 5" id="KW-0378">Hydrolase</keyword>
<dbReference type="InterPro" id="IPR050738">
    <property type="entry name" value="Sulfatase"/>
</dbReference>
<dbReference type="InterPro" id="IPR000917">
    <property type="entry name" value="Sulfatase_N"/>
</dbReference>
<feature type="transmembrane region" description="Helical" evidence="3">
    <location>
        <begin position="21"/>
        <end position="44"/>
    </location>
</feature>
<name>A0A517Y896_9BACT</name>